<keyword evidence="4" id="KW-1185">Reference proteome</keyword>
<dbReference type="Pfam" id="PF00179">
    <property type="entry name" value="UQ_con"/>
    <property type="match status" value="1"/>
</dbReference>
<dbReference type="OrthoDB" id="5596422at2759"/>
<dbReference type="InterPro" id="IPR016135">
    <property type="entry name" value="UBQ-conjugating_enzyme/RWD"/>
</dbReference>
<dbReference type="PROSITE" id="PS50127">
    <property type="entry name" value="UBC_2"/>
    <property type="match status" value="1"/>
</dbReference>
<feature type="domain" description="UBC core" evidence="2">
    <location>
        <begin position="14"/>
        <end position="175"/>
    </location>
</feature>
<dbReference type="InterPro" id="IPR000608">
    <property type="entry name" value="UBC"/>
</dbReference>
<protein>
    <recommendedName>
        <fullName evidence="2">UBC core domain-containing protein</fullName>
    </recommendedName>
</protein>
<evidence type="ECO:0000259" key="2">
    <source>
        <dbReference type="PROSITE" id="PS50127"/>
    </source>
</evidence>
<dbReference type="Gene3D" id="3.10.110.10">
    <property type="entry name" value="Ubiquitin Conjugating Enzyme"/>
    <property type="match status" value="1"/>
</dbReference>
<name>A0A1E3PVM3_LIPST</name>
<proteinExistence type="predicted"/>
<accession>A0A1E3PVM3</accession>
<evidence type="ECO:0000313" key="3">
    <source>
        <dbReference type="EMBL" id="ODQ69334.1"/>
    </source>
</evidence>
<evidence type="ECO:0000256" key="1">
    <source>
        <dbReference type="SAM" id="MobiDB-lite"/>
    </source>
</evidence>
<organism evidence="3 4">
    <name type="scientific">Lipomyces starkeyi NRRL Y-11557</name>
    <dbReference type="NCBI Taxonomy" id="675824"/>
    <lineage>
        <taxon>Eukaryota</taxon>
        <taxon>Fungi</taxon>
        <taxon>Dikarya</taxon>
        <taxon>Ascomycota</taxon>
        <taxon>Saccharomycotina</taxon>
        <taxon>Lipomycetes</taxon>
        <taxon>Lipomycetales</taxon>
        <taxon>Lipomycetaceae</taxon>
        <taxon>Lipomyces</taxon>
    </lineage>
</organism>
<dbReference type="SUPFAM" id="SSF54495">
    <property type="entry name" value="UBC-like"/>
    <property type="match status" value="1"/>
</dbReference>
<dbReference type="EMBL" id="KV454304">
    <property type="protein sequence ID" value="ODQ69334.1"/>
    <property type="molecule type" value="Genomic_DNA"/>
</dbReference>
<evidence type="ECO:0000313" key="4">
    <source>
        <dbReference type="Proteomes" id="UP000094385"/>
    </source>
</evidence>
<feature type="compositionally biased region" description="Polar residues" evidence="1">
    <location>
        <begin position="219"/>
        <end position="232"/>
    </location>
</feature>
<dbReference type="Proteomes" id="UP000094385">
    <property type="component" value="Unassembled WGS sequence"/>
</dbReference>
<gene>
    <name evidence="3" type="ORF">LIPSTDRAFT_197077</name>
</gene>
<reference evidence="3 4" key="1">
    <citation type="journal article" date="2016" name="Proc. Natl. Acad. Sci. U.S.A.">
        <title>Comparative genomics of biotechnologically important yeasts.</title>
        <authorList>
            <person name="Riley R."/>
            <person name="Haridas S."/>
            <person name="Wolfe K.H."/>
            <person name="Lopes M.R."/>
            <person name="Hittinger C.T."/>
            <person name="Goeker M."/>
            <person name="Salamov A.A."/>
            <person name="Wisecaver J.H."/>
            <person name="Long T.M."/>
            <person name="Calvey C.H."/>
            <person name="Aerts A.L."/>
            <person name="Barry K.W."/>
            <person name="Choi C."/>
            <person name="Clum A."/>
            <person name="Coughlan A.Y."/>
            <person name="Deshpande S."/>
            <person name="Douglass A.P."/>
            <person name="Hanson S.J."/>
            <person name="Klenk H.-P."/>
            <person name="LaButti K.M."/>
            <person name="Lapidus A."/>
            <person name="Lindquist E.A."/>
            <person name="Lipzen A.M."/>
            <person name="Meier-Kolthoff J.P."/>
            <person name="Ohm R.A."/>
            <person name="Otillar R.P."/>
            <person name="Pangilinan J.L."/>
            <person name="Peng Y."/>
            <person name="Rokas A."/>
            <person name="Rosa C.A."/>
            <person name="Scheuner C."/>
            <person name="Sibirny A.A."/>
            <person name="Slot J.C."/>
            <person name="Stielow J.B."/>
            <person name="Sun H."/>
            <person name="Kurtzman C.P."/>
            <person name="Blackwell M."/>
            <person name="Grigoriev I.V."/>
            <person name="Jeffries T.W."/>
        </authorList>
    </citation>
    <scope>NUCLEOTIDE SEQUENCE [LARGE SCALE GENOMIC DNA]</scope>
    <source>
        <strain evidence="3 4">NRRL Y-11557</strain>
    </source>
</reference>
<feature type="region of interest" description="Disordered" evidence="1">
    <location>
        <begin position="214"/>
        <end position="234"/>
    </location>
</feature>
<dbReference type="CDD" id="cd23814">
    <property type="entry name" value="UEV_AKTIP"/>
    <property type="match status" value="1"/>
</dbReference>
<dbReference type="STRING" id="675824.A0A1E3PVM3"/>
<sequence length="264" mass="28918">MSQTQPVNPSISAFALQELLVEYANIRSLCPSGIYVSASPTTPQIWYGVIFVHKGPYAGGIFRFMLFFPDLYPFALPILRVLSSLSSHPLVHPLTSEFDFSHAEKSYDQQLLYIEGDPERESIFRVNGRVLAGRVLSYFKRSFKSGGLDQVPGLYQRDPQRFCKLAAQDVALSRATHVVYEEDENGDSYAGDENGNAVNLAMEENTVKFVRLDPGLASRPSTSSGNAGTSPDSVVLSEKGSVVSSLGEVGRGIWDLLISEAQVS</sequence>
<dbReference type="AlphaFoldDB" id="A0A1E3PVM3"/>